<dbReference type="SMART" id="SM00471">
    <property type="entry name" value="HDc"/>
    <property type="match status" value="1"/>
</dbReference>
<dbReference type="FunFam" id="1.10.3090.10:FF:000002">
    <property type="entry name" value="CCA tRNA nucleotidyltransferase"/>
    <property type="match status" value="1"/>
</dbReference>
<dbReference type="NCBIfam" id="TIGR00277">
    <property type="entry name" value="HDIG"/>
    <property type="match status" value="1"/>
</dbReference>
<dbReference type="GO" id="GO:0016779">
    <property type="term" value="F:nucleotidyltransferase activity"/>
    <property type="evidence" value="ECO:0007669"/>
    <property type="project" value="UniProtKB-KW"/>
</dbReference>
<dbReference type="CDD" id="cd00077">
    <property type="entry name" value="HDc"/>
    <property type="match status" value="1"/>
</dbReference>
<keyword evidence="7" id="KW-0460">Magnesium</keyword>
<evidence type="ECO:0000313" key="10">
    <source>
        <dbReference type="Proteomes" id="UP000002247"/>
    </source>
</evidence>
<dbReference type="eggNOG" id="COG0617">
    <property type="taxonomic scope" value="Bacteria"/>
</dbReference>
<dbReference type="InterPro" id="IPR032828">
    <property type="entry name" value="PolyA_RNA-bd"/>
</dbReference>
<dbReference type="EMBL" id="CP001958">
    <property type="protein sequence ID" value="ADG96500.1"/>
    <property type="molecule type" value="Genomic_DNA"/>
</dbReference>
<dbReference type="KEGG" id="srt:Srot_0007"/>
<dbReference type="GO" id="GO:0000049">
    <property type="term" value="F:tRNA binding"/>
    <property type="evidence" value="ECO:0007669"/>
    <property type="project" value="TreeGrafter"/>
</dbReference>
<dbReference type="PANTHER" id="PTHR46173:SF1">
    <property type="entry name" value="CCA TRNA NUCLEOTIDYLTRANSFERASE 1, MITOCHONDRIAL"/>
    <property type="match status" value="1"/>
</dbReference>
<dbReference type="InterPro" id="IPR006674">
    <property type="entry name" value="HD_domain"/>
</dbReference>
<dbReference type="Pfam" id="PF12627">
    <property type="entry name" value="PolyA_pol_RNAbd"/>
    <property type="match status" value="1"/>
</dbReference>
<protein>
    <submittedName>
        <fullName evidence="9">Polynucleotide adenylyltransferase/metal dependent phosphohydrolase</fullName>
    </submittedName>
</protein>
<evidence type="ECO:0000256" key="3">
    <source>
        <dbReference type="ARBA" id="ARBA00022694"/>
    </source>
</evidence>
<dbReference type="InterPro" id="IPR050264">
    <property type="entry name" value="Bact_CCA-adding_enz_type3_sf"/>
</dbReference>
<name>D6Z9H3_SEGRD</name>
<keyword evidence="10" id="KW-1185">Reference proteome</keyword>
<dbReference type="STRING" id="640132.Srot_0007"/>
<dbReference type="InterPro" id="IPR003607">
    <property type="entry name" value="HD/PDEase_dom"/>
</dbReference>
<proteinExistence type="predicted"/>
<dbReference type="CDD" id="cd05398">
    <property type="entry name" value="NT_ClassII-CCAase"/>
    <property type="match status" value="1"/>
</dbReference>
<dbReference type="GO" id="GO:0008033">
    <property type="term" value="P:tRNA processing"/>
    <property type="evidence" value="ECO:0007669"/>
    <property type="project" value="UniProtKB-KW"/>
</dbReference>
<dbReference type="InterPro" id="IPR014065">
    <property type="entry name" value="tRNA_adenylyltransferase"/>
</dbReference>
<keyword evidence="3" id="KW-0819">tRNA processing</keyword>
<evidence type="ECO:0000256" key="6">
    <source>
        <dbReference type="ARBA" id="ARBA00022741"/>
    </source>
</evidence>
<dbReference type="SUPFAM" id="SSF81301">
    <property type="entry name" value="Nucleotidyltransferase"/>
    <property type="match status" value="1"/>
</dbReference>
<gene>
    <name evidence="9" type="ordered locus">Srot_0007</name>
</gene>
<dbReference type="HOGENOM" id="CLU_015961_6_1_11"/>
<evidence type="ECO:0000256" key="4">
    <source>
        <dbReference type="ARBA" id="ARBA00022695"/>
    </source>
</evidence>
<organism evidence="9 10">
    <name type="scientific">Segniliparus rotundus (strain ATCC BAA-972 / CDC 1076 / CIP 108378 / DSM 44985 / JCM 13578)</name>
    <dbReference type="NCBI Taxonomy" id="640132"/>
    <lineage>
        <taxon>Bacteria</taxon>
        <taxon>Bacillati</taxon>
        <taxon>Actinomycetota</taxon>
        <taxon>Actinomycetes</taxon>
        <taxon>Mycobacteriales</taxon>
        <taxon>Segniliparaceae</taxon>
        <taxon>Segniliparus</taxon>
    </lineage>
</organism>
<dbReference type="Gene3D" id="1.10.3090.10">
    <property type="entry name" value="cca-adding enzyme, domain 2"/>
    <property type="match status" value="1"/>
</dbReference>
<dbReference type="SUPFAM" id="SSF81891">
    <property type="entry name" value="Poly A polymerase C-terminal region-like"/>
    <property type="match status" value="1"/>
</dbReference>
<evidence type="ECO:0000256" key="5">
    <source>
        <dbReference type="ARBA" id="ARBA00022723"/>
    </source>
</evidence>
<keyword evidence="5" id="KW-0479">Metal-binding</keyword>
<reference evidence="9 10" key="1">
    <citation type="journal article" date="2010" name="Stand. Genomic Sci.">
        <title>Complete genome sequence of Segniliparus rotundus type strain (CDC 1076).</title>
        <authorList>
            <person name="Sikorski J."/>
            <person name="Lapidus A."/>
            <person name="Copeland A."/>
            <person name="Misra M."/>
            <person name="Glavina Del Rio T."/>
            <person name="Nolan M."/>
            <person name="Lucas S."/>
            <person name="Chen F."/>
            <person name="Tice H."/>
            <person name="Cheng J.F."/>
            <person name="Jando M."/>
            <person name="Schneider S."/>
            <person name="Bruce D."/>
            <person name="Goodwin L."/>
            <person name="Pitluck S."/>
            <person name="Liolios K."/>
            <person name="Mikhailova N."/>
            <person name="Pati A."/>
            <person name="Ivanova N."/>
            <person name="Mavromatis K."/>
            <person name="Chen A."/>
            <person name="Palaniappan K."/>
            <person name="Chertkov O."/>
            <person name="Land M."/>
            <person name="Hauser L."/>
            <person name="Chang Y.J."/>
            <person name="Jeffries C.D."/>
            <person name="Brettin T."/>
            <person name="Detter J.C."/>
            <person name="Han C."/>
            <person name="Rohde M."/>
            <person name="Goker M."/>
            <person name="Bristow J."/>
            <person name="Eisen J.A."/>
            <person name="Markowitz V."/>
            <person name="Hugenholtz P."/>
            <person name="Kyrpides N.C."/>
            <person name="Klenk H.P."/>
        </authorList>
    </citation>
    <scope>NUCLEOTIDE SEQUENCE [LARGE SCALE GENOMIC DNA]</scope>
    <source>
        <strain evidence="10">ATCC BAA-972 / CDC 1076 / CIP 108378 / DSM 44985 / JCM 13578</strain>
    </source>
</reference>
<dbReference type="Pfam" id="PF01743">
    <property type="entry name" value="PolyA_pol"/>
    <property type="match status" value="1"/>
</dbReference>
<dbReference type="Proteomes" id="UP000002247">
    <property type="component" value="Chromosome"/>
</dbReference>
<dbReference type="PANTHER" id="PTHR46173">
    <property type="entry name" value="CCA TRNA NUCLEOTIDYLTRANSFERASE 1, MITOCHONDRIAL"/>
    <property type="match status" value="1"/>
</dbReference>
<dbReference type="GO" id="GO:0016787">
    <property type="term" value="F:hydrolase activity"/>
    <property type="evidence" value="ECO:0007669"/>
    <property type="project" value="UniProtKB-KW"/>
</dbReference>
<dbReference type="GO" id="GO:0046872">
    <property type="term" value="F:metal ion binding"/>
    <property type="evidence" value="ECO:0007669"/>
    <property type="project" value="UniProtKB-KW"/>
</dbReference>
<evidence type="ECO:0000256" key="2">
    <source>
        <dbReference type="ARBA" id="ARBA00022679"/>
    </source>
</evidence>
<dbReference type="RefSeq" id="WP_013136956.1">
    <property type="nucleotide sequence ID" value="NC_014168.1"/>
</dbReference>
<evidence type="ECO:0000256" key="7">
    <source>
        <dbReference type="ARBA" id="ARBA00022842"/>
    </source>
</evidence>
<sequence>MVAAKATSHSLCARLYAQVVAKPSSTNPESGGQEDRAPGAERRVRLLAQAHTALHAHDGLFGSLAERFADQGHQLYLVGGSVRDALLGRLGDDLDFTTDARPEHTQKLLRGWAEEMWDTGIAFGTVGALKNGNKLEITTFRKDDYDQSSRNPAVDFGTDLRTDLTRRDFRMNAMAVSLTAQGCGEFVDPLGGLEDVLAGRIDTPDTPEISFGDDPLRMLRAARFAAQLGFTWSPRVARATVDMAGEITRITAERVGAELQKLIVGEHAVEGVELLVDSGLAEFVLPEVPQLQLATDAAHHHKDVYRHSLAVLGNAMALEPGDPDPVLRWAALLHDIGKPATRRFEAGGAVSFHHHEVVGAKLARKRLRALAFPKHMVEDVGKLVFLHMRFYGYGEQSWTDSAVRRYVVDAGELLPKLNLLVRADCTTRNARRSRQLAAAYDRFEERIAKLAEAEDLAKVRPDLDGNAIMEILGIGPGRAVGEAWHHLKELRLEHGPLDPQEAKRHLLDWWAKR</sequence>
<accession>D6Z9H3</accession>
<evidence type="ECO:0000259" key="8">
    <source>
        <dbReference type="SMART" id="SM00471"/>
    </source>
</evidence>
<dbReference type="GO" id="GO:0000166">
    <property type="term" value="F:nucleotide binding"/>
    <property type="evidence" value="ECO:0007669"/>
    <property type="project" value="UniProtKB-KW"/>
</dbReference>
<dbReference type="Gene3D" id="3.30.460.10">
    <property type="entry name" value="Beta Polymerase, domain 2"/>
    <property type="match status" value="1"/>
</dbReference>
<evidence type="ECO:0000313" key="9">
    <source>
        <dbReference type="EMBL" id="ADG96500.1"/>
    </source>
</evidence>
<dbReference type="AlphaFoldDB" id="D6Z9H3"/>
<keyword evidence="2 9" id="KW-0808">Transferase</keyword>
<comment type="cofactor">
    <cofactor evidence="1">
        <name>Mg(2+)</name>
        <dbReference type="ChEBI" id="CHEBI:18420"/>
    </cofactor>
</comment>
<keyword evidence="4 9" id="KW-0548">Nucleotidyltransferase</keyword>
<dbReference type="NCBIfam" id="TIGR02692">
    <property type="entry name" value="tRNA_CCA_actino"/>
    <property type="match status" value="1"/>
</dbReference>
<dbReference type="InterPro" id="IPR006675">
    <property type="entry name" value="HDIG_dom"/>
</dbReference>
<feature type="domain" description="HD/PDEase" evidence="8">
    <location>
        <begin position="300"/>
        <end position="466"/>
    </location>
</feature>
<dbReference type="InterPro" id="IPR002646">
    <property type="entry name" value="PolA_pol_head_dom"/>
</dbReference>
<evidence type="ECO:0000256" key="1">
    <source>
        <dbReference type="ARBA" id="ARBA00001946"/>
    </source>
</evidence>
<dbReference type="Pfam" id="PF01966">
    <property type="entry name" value="HD"/>
    <property type="match status" value="1"/>
</dbReference>
<dbReference type="InterPro" id="IPR043519">
    <property type="entry name" value="NT_sf"/>
</dbReference>
<keyword evidence="6" id="KW-0547">Nucleotide-binding</keyword>
<keyword evidence="9" id="KW-0378">Hydrolase</keyword>